<dbReference type="Proteomes" id="UP000288972">
    <property type="component" value="Chromosome"/>
</dbReference>
<dbReference type="EMBL" id="CP030053">
    <property type="protein sequence ID" value="QAU46148.1"/>
    <property type="molecule type" value="Genomic_DNA"/>
</dbReference>
<sequence length="157" mass="17062">MTDPHDSLPSFQRALRDGELIVQKGALDRELIVHLDHPAPGVNRMTYAKLDGKKVVGLVQMVPAQLLNGLPCFQAGVAVAREYRRKGHAKRLVAAAIAELKQGLARDAKIKSFYVEAIVSVENEPSKRLAAATISKEPTAVTDELSGQPALQYVLKV</sequence>
<proteinExistence type="predicted"/>
<dbReference type="CDD" id="cd04301">
    <property type="entry name" value="NAT_SF"/>
    <property type="match status" value="1"/>
</dbReference>
<dbReference type="SUPFAM" id="SSF55729">
    <property type="entry name" value="Acyl-CoA N-acyltransferases (Nat)"/>
    <property type="match status" value="1"/>
</dbReference>
<organism evidence="2 3">
    <name type="scientific">Bradyrhizobium guangzhouense</name>
    <dbReference type="NCBI Taxonomy" id="1325095"/>
    <lineage>
        <taxon>Bacteria</taxon>
        <taxon>Pseudomonadati</taxon>
        <taxon>Pseudomonadota</taxon>
        <taxon>Alphaproteobacteria</taxon>
        <taxon>Hyphomicrobiales</taxon>
        <taxon>Nitrobacteraceae</taxon>
        <taxon>Bradyrhizobium</taxon>
    </lineage>
</organism>
<dbReference type="GO" id="GO:0016747">
    <property type="term" value="F:acyltransferase activity, transferring groups other than amino-acyl groups"/>
    <property type="evidence" value="ECO:0007669"/>
    <property type="project" value="InterPro"/>
</dbReference>
<accession>A0AAE6C7W6</accession>
<dbReference type="Pfam" id="PF00583">
    <property type="entry name" value="Acetyltransf_1"/>
    <property type="match status" value="1"/>
</dbReference>
<protein>
    <submittedName>
        <fullName evidence="2">N-acetyltransferase</fullName>
    </submittedName>
</protein>
<dbReference type="RefSeq" id="WP_128950924.1">
    <property type="nucleotide sequence ID" value="NZ_CP030053.1"/>
</dbReference>
<dbReference type="PROSITE" id="PS51186">
    <property type="entry name" value="GNAT"/>
    <property type="match status" value="1"/>
</dbReference>
<feature type="domain" description="N-acetyltransferase" evidence="1">
    <location>
        <begin position="1"/>
        <end position="157"/>
    </location>
</feature>
<dbReference type="KEGG" id="bgz:XH91_12760"/>
<dbReference type="Gene3D" id="3.40.630.30">
    <property type="match status" value="1"/>
</dbReference>
<dbReference type="InterPro" id="IPR016181">
    <property type="entry name" value="Acyl_CoA_acyltransferase"/>
</dbReference>
<gene>
    <name evidence="2" type="ORF">XH91_12760</name>
</gene>
<evidence type="ECO:0000313" key="2">
    <source>
        <dbReference type="EMBL" id="QAU46148.1"/>
    </source>
</evidence>
<dbReference type="AlphaFoldDB" id="A0AAE6C7W6"/>
<name>A0AAE6C7W6_9BRAD</name>
<reference evidence="2 3" key="1">
    <citation type="submission" date="2018-06" db="EMBL/GenBank/DDBJ databases">
        <title>Comparative genomics of rhizobia nodulating Arachis hypogaea in China.</title>
        <authorList>
            <person name="Li Y."/>
        </authorList>
    </citation>
    <scope>NUCLEOTIDE SEQUENCE [LARGE SCALE GENOMIC DNA]</scope>
    <source>
        <strain evidence="2 3">CCBAU 51670</strain>
    </source>
</reference>
<evidence type="ECO:0000259" key="1">
    <source>
        <dbReference type="PROSITE" id="PS51186"/>
    </source>
</evidence>
<evidence type="ECO:0000313" key="3">
    <source>
        <dbReference type="Proteomes" id="UP000288972"/>
    </source>
</evidence>
<dbReference type="InterPro" id="IPR000182">
    <property type="entry name" value="GNAT_dom"/>
</dbReference>